<sequence>MQNPHQKAVEAQFGPRAKAYVESAVHARGPDLEALEALVGQLKPARALDLGAGGGHVSYLMARHAGQVTAADLSSEMLAAVASTANERGLANIETAMAAAERLPFADGSFDFLACRYSAHHWLDFDGGLREARRVLKPGCRAVFIDICSTGPALFDTHLQAVELLRDTSHVRDYTAAEWAAALGRSGFVPTASRTWRLRMDFPVWIARMRTPEENVRAIRALQKAASDETKRHFAIEDDGSFVMDVLMVEALAH</sequence>
<dbReference type="SUPFAM" id="SSF53335">
    <property type="entry name" value="S-adenosyl-L-methionine-dependent methyltransferases"/>
    <property type="match status" value="1"/>
</dbReference>
<reference evidence="3" key="1">
    <citation type="journal article" date="2019" name="Int. J. Syst. Evol. Microbiol.">
        <title>The Global Catalogue of Microorganisms (GCM) 10K type strain sequencing project: providing services to taxonomists for standard genome sequencing and annotation.</title>
        <authorList>
            <consortium name="The Broad Institute Genomics Platform"/>
            <consortium name="The Broad Institute Genome Sequencing Center for Infectious Disease"/>
            <person name="Wu L."/>
            <person name="Ma J."/>
        </authorList>
    </citation>
    <scope>NUCLEOTIDE SEQUENCE [LARGE SCALE GENOMIC DNA]</scope>
    <source>
        <strain evidence="3">JCM 17666</strain>
    </source>
</reference>
<comment type="caution">
    <text evidence="2">The sequence shown here is derived from an EMBL/GenBank/DDBJ whole genome shotgun (WGS) entry which is preliminary data.</text>
</comment>
<dbReference type="Proteomes" id="UP001501671">
    <property type="component" value="Unassembled WGS sequence"/>
</dbReference>
<keyword evidence="3" id="KW-1185">Reference proteome</keyword>
<organism evidence="2 3">
    <name type="scientific">Pigmentiphaga soli</name>
    <dbReference type="NCBI Taxonomy" id="1007095"/>
    <lineage>
        <taxon>Bacteria</taxon>
        <taxon>Pseudomonadati</taxon>
        <taxon>Pseudomonadota</taxon>
        <taxon>Betaproteobacteria</taxon>
        <taxon>Burkholderiales</taxon>
        <taxon>Alcaligenaceae</taxon>
        <taxon>Pigmentiphaga</taxon>
    </lineage>
</organism>
<evidence type="ECO:0000313" key="3">
    <source>
        <dbReference type="Proteomes" id="UP001501671"/>
    </source>
</evidence>
<dbReference type="Pfam" id="PF08241">
    <property type="entry name" value="Methyltransf_11"/>
    <property type="match status" value="1"/>
</dbReference>
<dbReference type="PANTHER" id="PTHR43591">
    <property type="entry name" value="METHYLTRANSFERASE"/>
    <property type="match status" value="1"/>
</dbReference>
<keyword evidence="2" id="KW-0489">Methyltransferase</keyword>
<dbReference type="GO" id="GO:0032259">
    <property type="term" value="P:methylation"/>
    <property type="evidence" value="ECO:0007669"/>
    <property type="project" value="UniProtKB-KW"/>
</dbReference>
<dbReference type="Gene3D" id="3.40.50.150">
    <property type="entry name" value="Vaccinia Virus protein VP39"/>
    <property type="match status" value="1"/>
</dbReference>
<protein>
    <submittedName>
        <fullName evidence="2">Class I SAM-dependent methyltransferase</fullName>
    </submittedName>
</protein>
<dbReference type="PANTHER" id="PTHR43591:SF24">
    <property type="entry name" value="2-METHOXY-6-POLYPRENYL-1,4-BENZOQUINOL METHYLASE, MITOCHONDRIAL"/>
    <property type="match status" value="1"/>
</dbReference>
<dbReference type="InterPro" id="IPR013216">
    <property type="entry name" value="Methyltransf_11"/>
</dbReference>
<dbReference type="EMBL" id="BAABFO010000007">
    <property type="protein sequence ID" value="GAA4330853.1"/>
    <property type="molecule type" value="Genomic_DNA"/>
</dbReference>
<evidence type="ECO:0000259" key="1">
    <source>
        <dbReference type="Pfam" id="PF08241"/>
    </source>
</evidence>
<dbReference type="CDD" id="cd02440">
    <property type="entry name" value="AdoMet_MTases"/>
    <property type="match status" value="1"/>
</dbReference>
<keyword evidence="2" id="KW-0808">Transferase</keyword>
<dbReference type="GO" id="GO:0008168">
    <property type="term" value="F:methyltransferase activity"/>
    <property type="evidence" value="ECO:0007669"/>
    <property type="project" value="UniProtKB-KW"/>
</dbReference>
<name>A0ABP8GW97_9BURK</name>
<evidence type="ECO:0000313" key="2">
    <source>
        <dbReference type="EMBL" id="GAA4330853.1"/>
    </source>
</evidence>
<accession>A0ABP8GW97</accession>
<feature type="domain" description="Methyltransferase type 11" evidence="1">
    <location>
        <begin position="48"/>
        <end position="143"/>
    </location>
</feature>
<gene>
    <name evidence="2" type="ORF">GCM10023144_18900</name>
</gene>
<proteinExistence type="predicted"/>
<dbReference type="InterPro" id="IPR029063">
    <property type="entry name" value="SAM-dependent_MTases_sf"/>
</dbReference>